<dbReference type="Gene3D" id="3.40.50.1820">
    <property type="entry name" value="alpha/beta hydrolase"/>
    <property type="match status" value="1"/>
</dbReference>
<feature type="domain" description="Serine aminopeptidase S33" evidence="1">
    <location>
        <begin position="69"/>
        <end position="198"/>
    </location>
</feature>
<dbReference type="STRING" id="483547.GSUB_13675"/>
<organism evidence="2 3">
    <name type="scientific">Geoalkalibacter subterraneus</name>
    <dbReference type="NCBI Taxonomy" id="483547"/>
    <lineage>
        <taxon>Bacteria</taxon>
        <taxon>Pseudomonadati</taxon>
        <taxon>Thermodesulfobacteriota</taxon>
        <taxon>Desulfuromonadia</taxon>
        <taxon>Desulfuromonadales</taxon>
        <taxon>Geoalkalibacteraceae</taxon>
        <taxon>Geoalkalibacter</taxon>
    </lineage>
</organism>
<name>A0A0B5FTA7_9BACT</name>
<dbReference type="PANTHER" id="PTHR12277">
    <property type="entry name" value="ALPHA/BETA HYDROLASE DOMAIN-CONTAINING PROTEIN"/>
    <property type="match status" value="1"/>
</dbReference>
<dbReference type="PANTHER" id="PTHR12277:SF81">
    <property type="entry name" value="PROTEIN ABHD13"/>
    <property type="match status" value="1"/>
</dbReference>
<evidence type="ECO:0000313" key="2">
    <source>
        <dbReference type="EMBL" id="AJF07405.1"/>
    </source>
</evidence>
<dbReference type="SUPFAM" id="SSF53474">
    <property type="entry name" value="alpha/beta-Hydrolases"/>
    <property type="match status" value="1"/>
</dbReference>
<dbReference type="EMBL" id="CP010311">
    <property type="protein sequence ID" value="AJF07405.1"/>
    <property type="molecule type" value="Genomic_DNA"/>
</dbReference>
<dbReference type="Pfam" id="PF12146">
    <property type="entry name" value="Hydrolase_4"/>
    <property type="match status" value="1"/>
</dbReference>
<reference evidence="2 3" key="1">
    <citation type="journal article" date="2015" name="Genome Announc.">
        <title>Genomes of Geoalkalibacter ferrihydriticus Z-0531T and Geoalkalibacter subterraneus Red1T, Two Haloalkaliphilic Metal-Reducing Deltaproteobacteria.</title>
        <authorList>
            <person name="Badalamenti J.P."/>
            <person name="Krajmalnik-Brown R."/>
            <person name="Torres C.I."/>
            <person name="Bond D.R."/>
        </authorList>
    </citation>
    <scope>NUCLEOTIDE SEQUENCE [LARGE SCALE GENOMIC DNA]</scope>
    <source>
        <strain evidence="2 3">Red1</strain>
    </source>
</reference>
<dbReference type="InterPro" id="IPR022742">
    <property type="entry name" value="Hydrolase_4"/>
</dbReference>
<dbReference type="KEGG" id="gsb:GSUB_13675"/>
<proteinExistence type="predicted"/>
<dbReference type="AlphaFoldDB" id="A0A0B5FTA7"/>
<dbReference type="InterPro" id="IPR029058">
    <property type="entry name" value="AB_hydrolase_fold"/>
</dbReference>
<keyword evidence="3" id="KW-1185">Reference proteome</keyword>
<evidence type="ECO:0000259" key="1">
    <source>
        <dbReference type="Pfam" id="PF12146"/>
    </source>
</evidence>
<accession>A0A0B5FTA7</accession>
<sequence>MRILGKPLYTIGLLAVFGLGGCRLEDRFLYFPDSELVSTPEQMGLAYEDVELVCEDGISLHGWFIPGQDHRPVILFFHGNAGNISHRLENLYQLHHQLGTPVLIINYRGYGPSEGSPDEQGLYLDAKAASAWLTERGYEPRWRIYFGRSLGAAVALQLALEDKPGMLVMESPFTSIRAMGRHHYPLLHTTLGWLLDARFDNLTKISLIDTPLNIIHGRRDRIVPPSMAQELFDQAQDPKQIFWLEQAGHNNTLYAEPNRYWAFWQQIMADAHSMPSP</sequence>
<dbReference type="Proteomes" id="UP000035036">
    <property type="component" value="Chromosome"/>
</dbReference>
<gene>
    <name evidence="2" type="ORF">GSUB_13675</name>
</gene>
<protein>
    <recommendedName>
        <fullName evidence="1">Serine aminopeptidase S33 domain-containing protein</fullName>
    </recommendedName>
</protein>
<dbReference type="PROSITE" id="PS51257">
    <property type="entry name" value="PROKAR_LIPOPROTEIN"/>
    <property type="match status" value="1"/>
</dbReference>
<dbReference type="HOGENOM" id="CLU_029375_2_1_7"/>
<dbReference type="RefSeq" id="WP_040201303.1">
    <property type="nucleotide sequence ID" value="NZ_CP010311.1"/>
</dbReference>
<evidence type="ECO:0000313" key="3">
    <source>
        <dbReference type="Proteomes" id="UP000035036"/>
    </source>
</evidence>
<dbReference type="OrthoDB" id="9777090at2"/>